<gene>
    <name evidence="2" type="ORF">J4H92_08970</name>
</gene>
<keyword evidence="3" id="KW-1185">Reference proteome</keyword>
<evidence type="ECO:0008006" key="4">
    <source>
        <dbReference type="Google" id="ProtNLM"/>
    </source>
</evidence>
<keyword evidence="1" id="KW-0732">Signal</keyword>
<name>A0A939MP81_9MICO</name>
<protein>
    <recommendedName>
        <fullName evidence="4">Secreted protein</fullName>
    </recommendedName>
</protein>
<accession>A0A939MP81</accession>
<dbReference type="EMBL" id="JAGDYM010000010">
    <property type="protein sequence ID" value="MBO1902076.1"/>
    <property type="molecule type" value="Genomic_DNA"/>
</dbReference>
<comment type="caution">
    <text evidence="2">The sequence shown here is derived from an EMBL/GenBank/DDBJ whole genome shotgun (WGS) entry which is preliminary data.</text>
</comment>
<sequence>MDVTHAGIGRALAALATAVLLAGCASSAASDPQPSPESPAGPVSADAYLCMGAQIPRSAIENPVRIADLDETGRDAIAGATDDAGSPLELEDPEEWIVATRSDTLIILIRTLDETRDDEEEFDTRAEDDHETIELSTELWEGWAVAASNGGCVLTVQLDGLGVPYVWLDPDFPPDPESRELRLMVLDSQCGGDIDMPERIEVVQLDEGESEVGLLLGTQPLPEGGYECPGFSPTPYTLELDEPLGDRVVVDLSRVERRELV</sequence>
<organism evidence="2 3">
    <name type="scientific">Leucobacter weissii</name>
    <dbReference type="NCBI Taxonomy" id="1983706"/>
    <lineage>
        <taxon>Bacteria</taxon>
        <taxon>Bacillati</taxon>
        <taxon>Actinomycetota</taxon>
        <taxon>Actinomycetes</taxon>
        <taxon>Micrococcales</taxon>
        <taxon>Microbacteriaceae</taxon>
        <taxon>Leucobacter</taxon>
    </lineage>
</organism>
<feature type="signal peptide" evidence="1">
    <location>
        <begin position="1"/>
        <end position="28"/>
    </location>
</feature>
<evidence type="ECO:0000313" key="3">
    <source>
        <dbReference type="Proteomes" id="UP000664382"/>
    </source>
</evidence>
<dbReference type="AlphaFoldDB" id="A0A939MP81"/>
<evidence type="ECO:0000313" key="2">
    <source>
        <dbReference type="EMBL" id="MBO1902076.1"/>
    </source>
</evidence>
<proteinExistence type="predicted"/>
<dbReference type="Proteomes" id="UP000664382">
    <property type="component" value="Unassembled WGS sequence"/>
</dbReference>
<reference evidence="2" key="1">
    <citation type="submission" date="2021-03" db="EMBL/GenBank/DDBJ databases">
        <title>Leucobacter chromiisoli sp. nov., isolated from chromium-containing soil of chemical plant.</title>
        <authorList>
            <person name="Xu Z."/>
        </authorList>
    </citation>
    <scope>NUCLEOTIDE SEQUENCE</scope>
    <source>
        <strain evidence="2">S27</strain>
    </source>
</reference>
<evidence type="ECO:0000256" key="1">
    <source>
        <dbReference type="SAM" id="SignalP"/>
    </source>
</evidence>
<feature type="chain" id="PRO_5037910895" description="Secreted protein" evidence="1">
    <location>
        <begin position="29"/>
        <end position="261"/>
    </location>
</feature>
<dbReference type="RefSeq" id="WP_208097845.1">
    <property type="nucleotide sequence ID" value="NZ_JAGDYM010000010.1"/>
</dbReference>